<dbReference type="EMBL" id="JAEAOA010001989">
    <property type="protein sequence ID" value="KAK3580137.1"/>
    <property type="molecule type" value="Genomic_DNA"/>
</dbReference>
<reference evidence="3" key="3">
    <citation type="submission" date="2023-05" db="EMBL/GenBank/DDBJ databases">
        <authorList>
            <person name="Smith C.H."/>
        </authorList>
    </citation>
    <scope>NUCLEOTIDE SEQUENCE</scope>
    <source>
        <strain evidence="3">CHS0354</strain>
        <tissue evidence="3">Mantle</tissue>
    </source>
</reference>
<keyword evidence="2" id="KW-0812">Transmembrane</keyword>
<organism evidence="3 4">
    <name type="scientific">Potamilus streckersoni</name>
    <dbReference type="NCBI Taxonomy" id="2493646"/>
    <lineage>
        <taxon>Eukaryota</taxon>
        <taxon>Metazoa</taxon>
        <taxon>Spiralia</taxon>
        <taxon>Lophotrochozoa</taxon>
        <taxon>Mollusca</taxon>
        <taxon>Bivalvia</taxon>
        <taxon>Autobranchia</taxon>
        <taxon>Heteroconchia</taxon>
        <taxon>Palaeoheterodonta</taxon>
        <taxon>Unionida</taxon>
        <taxon>Unionoidea</taxon>
        <taxon>Unionidae</taxon>
        <taxon>Ambleminae</taxon>
        <taxon>Lampsilini</taxon>
        <taxon>Potamilus</taxon>
    </lineage>
</organism>
<feature type="transmembrane region" description="Helical" evidence="2">
    <location>
        <begin position="12"/>
        <end position="30"/>
    </location>
</feature>
<accession>A0AAE0RUX6</accession>
<evidence type="ECO:0000313" key="3">
    <source>
        <dbReference type="EMBL" id="KAK3580137.1"/>
    </source>
</evidence>
<evidence type="ECO:0000256" key="1">
    <source>
        <dbReference type="SAM" id="MobiDB-lite"/>
    </source>
</evidence>
<protein>
    <submittedName>
        <fullName evidence="3">Uncharacterized protein</fullName>
    </submittedName>
</protein>
<sequence length="153" mass="17551">MDDPVNNIQMYTGVGVGFVLVHITLAIIRWRKETTNTNMEEIRPDNIENAKNVAKVEYAVLIKTSVTRRADKFEMDSDAIYENECKPRFVLSTENVDQMYDHVPTDEKLPNLMDETYNHATLVQKLDNEEYQNVSSVLPNPTKVDTEDGMIIP</sequence>
<name>A0AAE0RUX6_9BIVA</name>
<gene>
    <name evidence="3" type="ORF">CHS0354_034079</name>
</gene>
<evidence type="ECO:0000313" key="4">
    <source>
        <dbReference type="Proteomes" id="UP001195483"/>
    </source>
</evidence>
<dbReference type="Proteomes" id="UP001195483">
    <property type="component" value="Unassembled WGS sequence"/>
</dbReference>
<comment type="caution">
    <text evidence="3">The sequence shown here is derived from an EMBL/GenBank/DDBJ whole genome shotgun (WGS) entry which is preliminary data.</text>
</comment>
<feature type="region of interest" description="Disordered" evidence="1">
    <location>
        <begin position="133"/>
        <end position="153"/>
    </location>
</feature>
<reference evidence="3" key="2">
    <citation type="journal article" date="2021" name="Genome Biol. Evol.">
        <title>Developing a high-quality reference genome for a parasitic bivalve with doubly uniparental inheritance (Bivalvia: Unionida).</title>
        <authorList>
            <person name="Smith C.H."/>
        </authorList>
    </citation>
    <scope>NUCLEOTIDE SEQUENCE</scope>
    <source>
        <strain evidence="3">CHS0354</strain>
        <tissue evidence="3">Mantle</tissue>
    </source>
</reference>
<keyword evidence="2" id="KW-0472">Membrane</keyword>
<evidence type="ECO:0000256" key="2">
    <source>
        <dbReference type="SAM" id="Phobius"/>
    </source>
</evidence>
<reference evidence="3" key="1">
    <citation type="journal article" date="2021" name="Genome Biol. Evol.">
        <title>A High-Quality Reference Genome for a Parasitic Bivalve with Doubly Uniparental Inheritance (Bivalvia: Unionida).</title>
        <authorList>
            <person name="Smith C.H."/>
        </authorList>
    </citation>
    <scope>NUCLEOTIDE SEQUENCE</scope>
    <source>
        <strain evidence="3">CHS0354</strain>
    </source>
</reference>
<proteinExistence type="predicted"/>
<keyword evidence="2" id="KW-1133">Transmembrane helix</keyword>
<dbReference type="AlphaFoldDB" id="A0AAE0RUX6"/>
<keyword evidence="4" id="KW-1185">Reference proteome</keyword>